<keyword evidence="3" id="KW-0969">Cilium</keyword>
<protein>
    <submittedName>
        <fullName evidence="3">Flagellar export chaperone FlgN</fullName>
    </submittedName>
</protein>
<keyword evidence="1" id="KW-1005">Bacterial flagellum biogenesis</keyword>
<gene>
    <name evidence="3" type="primary">flgN</name>
    <name evidence="3" type="ORF">KG103_03575</name>
</gene>
<dbReference type="InterPro" id="IPR036679">
    <property type="entry name" value="FlgN-like_sf"/>
</dbReference>
<dbReference type="Proteomes" id="UP000677804">
    <property type="component" value="Chromosome"/>
</dbReference>
<evidence type="ECO:0000313" key="3">
    <source>
        <dbReference type="EMBL" id="QVI63015.1"/>
    </source>
</evidence>
<sequence>MGPRPALEQLSEVLWRERHLLELLLFKLETEQLVLSSGRTRWLGHATREVETVLDEIRTAELGRALEADQAARDVGVQPGAGLAEIAAHAPAPWDELLRAHRDAFASLTAEIAALADGNRELLAVSHRAAQETLASLQDTVRTYDGQGRHTGAAGSPARLVDQSI</sequence>
<evidence type="ECO:0000256" key="1">
    <source>
        <dbReference type="ARBA" id="ARBA00022795"/>
    </source>
</evidence>
<dbReference type="InterPro" id="IPR007809">
    <property type="entry name" value="FlgN-like"/>
</dbReference>
<dbReference type="SUPFAM" id="SSF140566">
    <property type="entry name" value="FlgN-like"/>
    <property type="match status" value="1"/>
</dbReference>
<reference evidence="3 4" key="1">
    <citation type="submission" date="2021-05" db="EMBL/GenBank/DDBJ databases">
        <title>Novel species in genus Cellulomonas.</title>
        <authorList>
            <person name="Zhang G."/>
        </authorList>
    </citation>
    <scope>NUCLEOTIDE SEQUENCE [LARGE SCALE GENOMIC DNA]</scope>
    <source>
        <strain evidence="4">zg-ZUI222</strain>
    </source>
</reference>
<dbReference type="Gene3D" id="1.20.58.300">
    <property type="entry name" value="FlgN-like"/>
    <property type="match status" value="1"/>
</dbReference>
<name>A0ABX8D6D9_9CELL</name>
<organism evidence="3 4">
    <name type="scientific">Cellulomonas wangleii</name>
    <dbReference type="NCBI Taxonomy" id="2816956"/>
    <lineage>
        <taxon>Bacteria</taxon>
        <taxon>Bacillati</taxon>
        <taxon>Actinomycetota</taxon>
        <taxon>Actinomycetes</taxon>
        <taxon>Micrococcales</taxon>
        <taxon>Cellulomonadaceae</taxon>
        <taxon>Cellulomonas</taxon>
    </lineage>
</organism>
<dbReference type="Pfam" id="PF05130">
    <property type="entry name" value="FlgN"/>
    <property type="match status" value="1"/>
</dbReference>
<proteinExistence type="predicted"/>
<evidence type="ECO:0000313" key="4">
    <source>
        <dbReference type="Proteomes" id="UP000677804"/>
    </source>
</evidence>
<keyword evidence="3" id="KW-0282">Flagellum</keyword>
<keyword evidence="4" id="KW-1185">Reference proteome</keyword>
<dbReference type="RefSeq" id="WP_207340490.1">
    <property type="nucleotide sequence ID" value="NZ_CP074405.1"/>
</dbReference>
<evidence type="ECO:0000256" key="2">
    <source>
        <dbReference type="SAM" id="MobiDB-lite"/>
    </source>
</evidence>
<accession>A0ABX8D6D9</accession>
<dbReference type="EMBL" id="CP074405">
    <property type="protein sequence ID" value="QVI63015.1"/>
    <property type="molecule type" value="Genomic_DNA"/>
</dbReference>
<keyword evidence="3" id="KW-0966">Cell projection</keyword>
<feature type="region of interest" description="Disordered" evidence="2">
    <location>
        <begin position="146"/>
        <end position="165"/>
    </location>
</feature>